<evidence type="ECO:0000256" key="9">
    <source>
        <dbReference type="ARBA" id="ARBA00022676"/>
    </source>
</evidence>
<evidence type="ECO:0000259" key="18">
    <source>
        <dbReference type="Pfam" id="PF06202"/>
    </source>
</evidence>
<evidence type="ECO:0000259" key="21">
    <source>
        <dbReference type="Pfam" id="PF14702"/>
    </source>
</evidence>
<comment type="subcellular location">
    <subcellularLocation>
        <location evidence="4">Cytoplasm</location>
    </subcellularLocation>
</comment>
<evidence type="ECO:0000256" key="17">
    <source>
        <dbReference type="SAM" id="MobiDB-lite"/>
    </source>
</evidence>
<dbReference type="SUPFAM" id="SSF48208">
    <property type="entry name" value="Six-hairpin glycosidases"/>
    <property type="match status" value="1"/>
</dbReference>
<keyword evidence="8" id="KW-0963">Cytoplasm</keyword>
<dbReference type="InterPro" id="IPR029436">
    <property type="entry name" value="AGL_euk_N"/>
</dbReference>
<feature type="domain" description="Eukaryotic glycogen debranching enzyme N-terminal" evidence="19">
    <location>
        <begin position="118"/>
        <end position="205"/>
    </location>
</feature>
<evidence type="ECO:0000256" key="14">
    <source>
        <dbReference type="ARBA" id="ARBA00023295"/>
    </source>
</evidence>
<proteinExistence type="inferred from homology"/>
<evidence type="ECO:0000259" key="19">
    <source>
        <dbReference type="Pfam" id="PF14699"/>
    </source>
</evidence>
<dbReference type="InterPro" id="IPR017853">
    <property type="entry name" value="GH"/>
</dbReference>
<keyword evidence="10" id="KW-0808">Transferase</keyword>
<dbReference type="InterPro" id="IPR012341">
    <property type="entry name" value="6hp_glycosidase-like_sf"/>
</dbReference>
<dbReference type="InParanoid" id="A0A0H2RII2"/>
<dbReference type="GO" id="GO:0004135">
    <property type="term" value="F:amylo-alpha-1,6-glucosidase activity"/>
    <property type="evidence" value="ECO:0007669"/>
    <property type="project" value="UniProtKB-EC"/>
</dbReference>
<keyword evidence="12" id="KW-0320">Glycogen biosynthesis</keyword>
<evidence type="ECO:0000256" key="15">
    <source>
        <dbReference type="ARBA" id="ARBA00025780"/>
    </source>
</evidence>
<feature type="region of interest" description="Disordered" evidence="17">
    <location>
        <begin position="1"/>
        <end position="48"/>
    </location>
</feature>
<dbReference type="CDD" id="cd11327">
    <property type="entry name" value="AmyAc_Glg_debranch_2"/>
    <property type="match status" value="1"/>
</dbReference>
<dbReference type="SUPFAM" id="SSF51445">
    <property type="entry name" value="(Trans)glycosidases"/>
    <property type="match status" value="1"/>
</dbReference>
<reference evidence="22 23" key="1">
    <citation type="submission" date="2015-04" db="EMBL/GenBank/DDBJ databases">
        <title>Complete genome sequence of Schizopora paradoxa KUC8140, a cosmopolitan wood degrader in East Asia.</title>
        <authorList>
            <consortium name="DOE Joint Genome Institute"/>
            <person name="Min B."/>
            <person name="Park H."/>
            <person name="Jang Y."/>
            <person name="Kim J.-J."/>
            <person name="Kim K.H."/>
            <person name="Pangilinan J."/>
            <person name="Lipzen A."/>
            <person name="Riley R."/>
            <person name="Grigoriev I.V."/>
            <person name="Spatafora J.W."/>
            <person name="Choi I.-G."/>
        </authorList>
    </citation>
    <scope>NUCLEOTIDE SEQUENCE [LARGE SCALE GENOMIC DNA]</scope>
    <source>
        <strain evidence="22 23">KUC8140</strain>
    </source>
</reference>
<dbReference type="InterPro" id="IPR032792">
    <property type="entry name" value="AGL_glucanoTrfase"/>
</dbReference>
<evidence type="ECO:0000256" key="3">
    <source>
        <dbReference type="ARBA" id="ARBA00003530"/>
    </source>
</evidence>
<accession>A0A0H2RII2</accession>
<organism evidence="22 23">
    <name type="scientific">Schizopora paradoxa</name>
    <dbReference type="NCBI Taxonomy" id="27342"/>
    <lineage>
        <taxon>Eukaryota</taxon>
        <taxon>Fungi</taxon>
        <taxon>Dikarya</taxon>
        <taxon>Basidiomycota</taxon>
        <taxon>Agaricomycotina</taxon>
        <taxon>Agaricomycetes</taxon>
        <taxon>Hymenochaetales</taxon>
        <taxon>Schizoporaceae</taxon>
        <taxon>Schizopora</taxon>
    </lineage>
</organism>
<evidence type="ECO:0000256" key="2">
    <source>
        <dbReference type="ARBA" id="ARBA00000927"/>
    </source>
</evidence>
<feature type="domain" description="Glycogen debranching enzyme central" evidence="21">
    <location>
        <begin position="819"/>
        <end position="1060"/>
    </location>
</feature>
<dbReference type="Proteomes" id="UP000053477">
    <property type="component" value="Unassembled WGS sequence"/>
</dbReference>
<dbReference type="STRING" id="27342.A0A0H2RII2"/>
<evidence type="ECO:0000256" key="13">
    <source>
        <dbReference type="ARBA" id="ARBA00023268"/>
    </source>
</evidence>
<evidence type="ECO:0000256" key="11">
    <source>
        <dbReference type="ARBA" id="ARBA00022801"/>
    </source>
</evidence>
<feature type="compositionally biased region" description="Polar residues" evidence="17">
    <location>
        <begin position="27"/>
        <end position="36"/>
    </location>
</feature>
<name>A0A0H2RII2_9AGAM</name>
<protein>
    <recommendedName>
        <fullName evidence="7">Glycogen debranching enzyme</fullName>
        <ecNumber evidence="5">2.4.1.25</ecNumber>
        <ecNumber evidence="6">3.2.1.33</ecNumber>
    </recommendedName>
    <alternativeName>
        <fullName evidence="16">Glycogen debrancher</fullName>
    </alternativeName>
</protein>
<comment type="catalytic activity">
    <reaction evidence="2">
        <text>Hydrolysis of (1-&gt;6)-alpha-D-glucosidic branch linkages in glycogen phosphorylase limit dextrin.</text>
        <dbReference type="EC" id="3.2.1.33"/>
    </reaction>
</comment>
<dbReference type="InterPro" id="IPR032790">
    <property type="entry name" value="GDE_C"/>
</dbReference>
<evidence type="ECO:0000256" key="10">
    <source>
        <dbReference type="ARBA" id="ARBA00022679"/>
    </source>
</evidence>
<evidence type="ECO:0000256" key="12">
    <source>
        <dbReference type="ARBA" id="ARBA00023056"/>
    </source>
</evidence>
<keyword evidence="11 22" id="KW-0378">Hydrolase</keyword>
<keyword evidence="14" id="KW-0326">Glycosidase</keyword>
<dbReference type="EMBL" id="KQ085996">
    <property type="protein sequence ID" value="KLO11599.1"/>
    <property type="molecule type" value="Genomic_DNA"/>
</dbReference>
<dbReference type="OrthoDB" id="10248904at2759"/>
<dbReference type="PANTHER" id="PTHR10569:SF2">
    <property type="entry name" value="GLYCOGEN DEBRANCHING ENZYME"/>
    <property type="match status" value="1"/>
</dbReference>
<evidence type="ECO:0000256" key="16">
    <source>
        <dbReference type="ARBA" id="ARBA00031477"/>
    </source>
</evidence>
<dbReference type="Pfam" id="PF14702">
    <property type="entry name" value="hGDE_central"/>
    <property type="match status" value="1"/>
</dbReference>
<dbReference type="Pfam" id="PF14701">
    <property type="entry name" value="hDGE_amylase"/>
    <property type="match status" value="1"/>
</dbReference>
<dbReference type="PANTHER" id="PTHR10569">
    <property type="entry name" value="GLYCOGEN DEBRANCHING ENZYME"/>
    <property type="match status" value="1"/>
</dbReference>
<gene>
    <name evidence="22" type="ORF">SCHPADRAFT_905858</name>
</gene>
<evidence type="ECO:0000256" key="7">
    <source>
        <dbReference type="ARBA" id="ARBA00020723"/>
    </source>
</evidence>
<dbReference type="GO" id="GO:0005978">
    <property type="term" value="P:glycogen biosynthetic process"/>
    <property type="evidence" value="ECO:0007669"/>
    <property type="project" value="UniProtKB-KW"/>
</dbReference>
<dbReference type="Pfam" id="PF06202">
    <property type="entry name" value="GDE_C"/>
    <property type="match status" value="1"/>
</dbReference>
<feature type="domain" description="Glycogen debranching enzyme C-terminal" evidence="18">
    <location>
        <begin position="1149"/>
        <end position="1607"/>
    </location>
</feature>
<comment type="similarity">
    <text evidence="15">Belongs to the glycogen debranching enzyme family.</text>
</comment>
<dbReference type="EC" id="3.2.1.33" evidence="6"/>
<keyword evidence="9" id="KW-0328">Glycosyltransferase</keyword>
<dbReference type="GO" id="GO:0005980">
    <property type="term" value="P:glycogen catabolic process"/>
    <property type="evidence" value="ECO:0007669"/>
    <property type="project" value="InterPro"/>
</dbReference>
<comment type="function">
    <text evidence="3">Multifunctional enzyme acting as 1,4-alpha-D-glucan:1,4-alpha-D-glucan 4-alpha-D-glycosyltransferase and amylo-1,6-glucosidase in glycogen degradation.</text>
</comment>
<dbReference type="Gene3D" id="3.20.20.80">
    <property type="entry name" value="Glycosidases"/>
    <property type="match status" value="2"/>
</dbReference>
<keyword evidence="13" id="KW-0511">Multifunctional enzyme</keyword>
<sequence length="1619" mass="180052">MSKIEKVKAATSAAFHGRDPKDAVAAVSSTTRNSTMKTKEGSGGVALPPMSIPTGGFEPSSALKTPKTPADEGIDFFESAVVGDAPIQVYELKLDADGGPNKDRSYIRLPPPYVPYVLRVSLDAGTPASKNGVFKTNFPIDGGQFGRTRFAERRLPTDVSKPIQVDLPISHAGAFVYWVEYDGVGDGERVKGREGYFNIDPALRVRKRSSILSEKRAPLPSLSGGGAVQKEDVHLPLDGLAVLTVVSKWMGSLDQWKPHLQEAKDRGYNMLHYTPLQQRGESQSPYSLADQTAYDAELFEAGWKGSKEDGRKRMKEMLKIAKDEYGLLSLTDVVLNHTANNSPWLLDHPEAGYSPANTPHLTPALEIDDAMLAFSTSLQAKGLPAKITSAQDVDVLMTAFHEELKTLNLWQYYVLDVVKQKADVKEVFERGTVSPWKGESVAGKTVVELAKLIRSSGALDESKKFHERFSVTVKPEIAASLVKAAFTELSDADALASAWQKVVDVLNVPLYEEWENDTSSALEQMKGRVKYTRLEDHGPKLGEITKELPLVETYFTRIETDKHDPKSLSVANNGWIWNADPLQNFAMPPSKAYLRREVIVWGDCVKLRYGDGPQDNPWLWSYMTKYVEELAEAFDGFRIDNCHSTPLHVGVTLLDAARVVNPDLYVCAELFTGNADTDTHFVSRLGINSLIREAYNGWDPKEFSRLLYNYGLGKPVGSMDGACLTSSAELPPPTGKGPSRPCVVTPLQGSKPHALLFDLTHDNESPMHKRSAEDALSTGALVTFSYSAIGSVKGFDDIYPKLLNLVAENRKYEVGSEGGIGRVKRVLNHLHAEMALEGYSEGHVHQENDYIVMHRVHPAEQKGYILVAHTAFSKGSKDRGWIKPIQLRRMKAKFILGSYINIASYDVDQDPNILRGLPSSLVDIEPVIPHEGSDHEGPFSEIIVPDYFPPGAVMLFETQMEGIEPDLDKFCSSGASEAFDDLDFVDLNVILHRAEGEERDATDGAIGAYDVPSMGKITYCGLEGWMHPLRHIMKFNDLGHPLCGNLREGTWAMDYIYSRLEKQTGVLPRLAKPAKWFKERFDRIKASLPPFLRPKYFALVISEAYKAARRAAIEQCSDFVSSGTDFTQDLALCSIQMYGLVKSASLDPGKPTPSLAAGLPHFAAGWARCWGRDVFISLRGLFLTTGNFAGARAHILSFASTLKHGLIPNLLDSVRNPRYNSRDSPWWMLQNIQDYVTKSPEGISFLSESVKRRFPKDDSFVPWDDSRAYAYSSTIAEIVQEILQRHADGISFREYNAGPNLDMQMNDVGFNIDIRVDWSTGLILGGNQHNCGTWMDKMGESVRAGTKGVPGTPRDGAPVEIIGLLASTLRWMDQLSNAGKFPFKGVETEVDGKKRTVTYKEWFDLLKANFETYYYIPSDPIEDAKYHLDPRLVNRRGIYKDVYGSGPGREWSDYQLRCNFPIAMVVAPELFDKDHAMGALRIADDILRGPLGMKTLDSSDAQYRPYYDNSNDSDDASIAKGLNYHNGPEWGWPLGYFLRAYLYFDTVVGEGKNDKNQTLHRLSNVVLPARRHIQNDPWAGLPELTNKDGQYCHDSCNTQAWSASTMLDFLEEVHTINTA</sequence>
<evidence type="ECO:0000313" key="22">
    <source>
        <dbReference type="EMBL" id="KLO11599.1"/>
    </source>
</evidence>
<dbReference type="FunFam" id="1.50.10.10:FF:000039">
    <property type="entry name" value="Glycogen debranching enzyme Gdb1, putative"/>
    <property type="match status" value="1"/>
</dbReference>
<dbReference type="EC" id="2.4.1.25" evidence="5"/>
<evidence type="ECO:0000256" key="6">
    <source>
        <dbReference type="ARBA" id="ARBA00012778"/>
    </source>
</evidence>
<evidence type="ECO:0000256" key="1">
    <source>
        <dbReference type="ARBA" id="ARBA00000439"/>
    </source>
</evidence>
<evidence type="ECO:0000256" key="4">
    <source>
        <dbReference type="ARBA" id="ARBA00004496"/>
    </source>
</evidence>
<comment type="catalytic activity">
    <reaction evidence="1">
        <text>Transfers a segment of a (1-&gt;4)-alpha-D-glucan to a new position in an acceptor, which may be glucose or a (1-&gt;4)-alpha-D-glucan.</text>
        <dbReference type="EC" id="2.4.1.25"/>
    </reaction>
</comment>
<evidence type="ECO:0000259" key="20">
    <source>
        <dbReference type="Pfam" id="PF14701"/>
    </source>
</evidence>
<evidence type="ECO:0000313" key="23">
    <source>
        <dbReference type="Proteomes" id="UP000053477"/>
    </source>
</evidence>
<dbReference type="Pfam" id="PF14699">
    <property type="entry name" value="hGDE_N"/>
    <property type="match status" value="1"/>
</dbReference>
<feature type="domain" description="Glycogen debranching enzyme glucanotransferase" evidence="20">
    <location>
        <begin position="234"/>
        <end position="665"/>
    </location>
</feature>
<dbReference type="GO" id="GO:0005737">
    <property type="term" value="C:cytoplasm"/>
    <property type="evidence" value="ECO:0007669"/>
    <property type="project" value="UniProtKB-SubCell"/>
</dbReference>
<dbReference type="InterPro" id="IPR010401">
    <property type="entry name" value="AGL/Gdb1"/>
</dbReference>
<dbReference type="InterPro" id="IPR008928">
    <property type="entry name" value="6-hairpin_glycosidase_sf"/>
</dbReference>
<evidence type="ECO:0000256" key="8">
    <source>
        <dbReference type="ARBA" id="ARBA00022490"/>
    </source>
</evidence>
<dbReference type="Gene3D" id="1.50.10.10">
    <property type="match status" value="1"/>
</dbReference>
<dbReference type="InterPro" id="IPR032788">
    <property type="entry name" value="AGL_central"/>
</dbReference>
<dbReference type="GO" id="GO:0004134">
    <property type="term" value="F:4-alpha-glucanotransferase activity"/>
    <property type="evidence" value="ECO:0007669"/>
    <property type="project" value="UniProtKB-EC"/>
</dbReference>
<evidence type="ECO:0000256" key="5">
    <source>
        <dbReference type="ARBA" id="ARBA00012560"/>
    </source>
</evidence>
<keyword evidence="23" id="KW-1185">Reference proteome</keyword>